<dbReference type="AlphaFoldDB" id="A0A550BVQ5"/>
<evidence type="ECO:0000256" key="1">
    <source>
        <dbReference type="SAM" id="MobiDB-lite"/>
    </source>
</evidence>
<proteinExistence type="predicted"/>
<feature type="compositionally biased region" description="Basic and acidic residues" evidence="1">
    <location>
        <begin position="211"/>
        <end position="223"/>
    </location>
</feature>
<feature type="compositionally biased region" description="Pro residues" evidence="1">
    <location>
        <begin position="191"/>
        <end position="206"/>
    </location>
</feature>
<protein>
    <submittedName>
        <fullName evidence="3">Uncharacterized protein</fullName>
    </submittedName>
</protein>
<evidence type="ECO:0000313" key="4">
    <source>
        <dbReference type="Proteomes" id="UP000320762"/>
    </source>
</evidence>
<evidence type="ECO:0000256" key="2">
    <source>
        <dbReference type="SAM" id="Phobius"/>
    </source>
</evidence>
<organism evidence="3 4">
    <name type="scientific">Schizophyllum amplum</name>
    <dbReference type="NCBI Taxonomy" id="97359"/>
    <lineage>
        <taxon>Eukaryota</taxon>
        <taxon>Fungi</taxon>
        <taxon>Dikarya</taxon>
        <taxon>Basidiomycota</taxon>
        <taxon>Agaricomycotina</taxon>
        <taxon>Agaricomycetes</taxon>
        <taxon>Agaricomycetidae</taxon>
        <taxon>Agaricales</taxon>
        <taxon>Schizophyllaceae</taxon>
        <taxon>Schizophyllum</taxon>
    </lineage>
</organism>
<dbReference type="EMBL" id="VDMD01000064">
    <property type="protein sequence ID" value="TRM56634.1"/>
    <property type="molecule type" value="Genomic_DNA"/>
</dbReference>
<keyword evidence="2" id="KW-1133">Transmembrane helix</keyword>
<comment type="caution">
    <text evidence="3">The sequence shown here is derived from an EMBL/GenBank/DDBJ whole genome shotgun (WGS) entry which is preliminary data.</text>
</comment>
<dbReference type="Proteomes" id="UP000320762">
    <property type="component" value="Unassembled WGS sequence"/>
</dbReference>
<gene>
    <name evidence="3" type="ORF">BD626DRAFT_518774</name>
</gene>
<accession>A0A550BVQ5</accession>
<name>A0A550BVQ5_9AGAR</name>
<reference evidence="3 4" key="1">
    <citation type="journal article" date="2019" name="New Phytol.">
        <title>Comparative genomics reveals unique wood-decay strategies and fruiting body development in the Schizophyllaceae.</title>
        <authorList>
            <person name="Almasi E."/>
            <person name="Sahu N."/>
            <person name="Krizsan K."/>
            <person name="Balint B."/>
            <person name="Kovacs G.M."/>
            <person name="Kiss B."/>
            <person name="Cseklye J."/>
            <person name="Drula E."/>
            <person name="Henrissat B."/>
            <person name="Nagy I."/>
            <person name="Chovatia M."/>
            <person name="Adam C."/>
            <person name="LaButti K."/>
            <person name="Lipzen A."/>
            <person name="Riley R."/>
            <person name="Grigoriev I.V."/>
            <person name="Nagy L.G."/>
        </authorList>
    </citation>
    <scope>NUCLEOTIDE SEQUENCE [LARGE SCALE GENOMIC DNA]</scope>
    <source>
        <strain evidence="3 4">NL-1724</strain>
    </source>
</reference>
<feature type="compositionally biased region" description="Low complexity" evidence="1">
    <location>
        <begin position="226"/>
        <end position="244"/>
    </location>
</feature>
<feature type="region of interest" description="Disordered" evidence="1">
    <location>
        <begin position="129"/>
        <end position="247"/>
    </location>
</feature>
<feature type="region of interest" description="Disordered" evidence="1">
    <location>
        <begin position="279"/>
        <end position="298"/>
    </location>
</feature>
<dbReference type="STRING" id="97359.A0A550BVQ5"/>
<keyword evidence="4" id="KW-1185">Reference proteome</keyword>
<sequence>MPYISTTTRASAPSDGLIAAEIVTTTIFPSQTASAAASSRNHHTQDVPIGAIIGGVCAGAAFALLVTAAWVLWGRSIKRKQRKERKQAAMEKQLLDNTRHNAGRFSAPAAGSYRPLFGLPETRKIKFAPVSTEKAHSPTVAVRPPTPPPKPAAPLCGDDAQDTPRSSEDAPPYEAHDSHGHNSNETGALLPPRPPRTPRTSTPPPLRNTKASRDLAADAKEVPRQSLRSKASAASSASMYSTASGETHRTSRLFSLPAWDHAILHPRWSGSSFAANMLPKRDQAPDGAADNANIGIAR</sequence>
<keyword evidence="2" id="KW-0812">Transmembrane</keyword>
<feature type="transmembrane region" description="Helical" evidence="2">
    <location>
        <begin position="49"/>
        <end position="73"/>
    </location>
</feature>
<keyword evidence="2" id="KW-0472">Membrane</keyword>
<evidence type="ECO:0000313" key="3">
    <source>
        <dbReference type="EMBL" id="TRM56634.1"/>
    </source>
</evidence>